<dbReference type="InterPro" id="IPR032710">
    <property type="entry name" value="NTF2-like_dom_sf"/>
</dbReference>
<protein>
    <submittedName>
        <fullName evidence="2">Ketosteroid isomerase-like protein</fullName>
    </submittedName>
</protein>
<dbReference type="Proteomes" id="UP000564385">
    <property type="component" value="Unassembled WGS sequence"/>
</dbReference>
<organism evidence="2 3">
    <name type="scientific">Tunturiibacter lichenicola</name>
    <dbReference type="NCBI Taxonomy" id="2051959"/>
    <lineage>
        <taxon>Bacteria</taxon>
        <taxon>Pseudomonadati</taxon>
        <taxon>Acidobacteriota</taxon>
        <taxon>Terriglobia</taxon>
        <taxon>Terriglobales</taxon>
        <taxon>Acidobacteriaceae</taxon>
        <taxon>Tunturiibacter</taxon>
    </lineage>
</organism>
<name>A0A852VCW2_9BACT</name>
<feature type="domain" description="SnoaL-like" evidence="1">
    <location>
        <begin position="12"/>
        <end position="110"/>
    </location>
</feature>
<accession>A0A852VCW2</accession>
<dbReference type="Pfam" id="PF12680">
    <property type="entry name" value="SnoaL_2"/>
    <property type="match status" value="1"/>
</dbReference>
<reference evidence="2 3" key="1">
    <citation type="submission" date="2020-07" db="EMBL/GenBank/DDBJ databases">
        <title>Genomic Encyclopedia of Type Strains, Phase IV (KMG-V): Genome sequencing to study the core and pangenomes of soil and plant-associated prokaryotes.</title>
        <authorList>
            <person name="Whitman W."/>
        </authorList>
    </citation>
    <scope>NUCLEOTIDE SEQUENCE [LARGE SCALE GENOMIC DNA]</scope>
    <source>
        <strain evidence="2 3">M8UP22</strain>
    </source>
</reference>
<dbReference type="GO" id="GO:0016853">
    <property type="term" value="F:isomerase activity"/>
    <property type="evidence" value="ECO:0007669"/>
    <property type="project" value="UniProtKB-KW"/>
</dbReference>
<evidence type="ECO:0000313" key="2">
    <source>
        <dbReference type="EMBL" id="NYF88304.1"/>
    </source>
</evidence>
<gene>
    <name evidence="2" type="ORF">HDF08_000371</name>
</gene>
<evidence type="ECO:0000313" key="3">
    <source>
        <dbReference type="Proteomes" id="UP000564385"/>
    </source>
</evidence>
<evidence type="ECO:0000259" key="1">
    <source>
        <dbReference type="Pfam" id="PF12680"/>
    </source>
</evidence>
<dbReference type="AlphaFoldDB" id="A0A852VCW2"/>
<dbReference type="SUPFAM" id="SSF54427">
    <property type="entry name" value="NTF2-like"/>
    <property type="match status" value="1"/>
</dbReference>
<comment type="caution">
    <text evidence="2">The sequence shown here is derived from an EMBL/GenBank/DDBJ whole genome shotgun (WGS) entry which is preliminary data.</text>
</comment>
<dbReference type="Gene3D" id="3.10.450.50">
    <property type="match status" value="1"/>
</dbReference>
<sequence>MPTDRELLVSAYKHFNARDINAVLNLMHSDVDWPNLMENCRAHGHAEVRDYWTRQWAILDPHVEPTGFTPESDSRTTVHVHQVVRDLTGKVLVDTMVQHVYHVQDGLIRSMHIRDHAAS</sequence>
<proteinExistence type="predicted"/>
<dbReference type="InterPro" id="IPR037401">
    <property type="entry name" value="SnoaL-like"/>
</dbReference>
<dbReference type="EMBL" id="JACCCU010000001">
    <property type="protein sequence ID" value="NYF88304.1"/>
    <property type="molecule type" value="Genomic_DNA"/>
</dbReference>